<comment type="caution">
    <text evidence="1">The sequence shown here is derived from an EMBL/GenBank/DDBJ whole genome shotgun (WGS) entry which is preliminary data.</text>
</comment>
<name>A0A841K2B1_9BACT</name>
<protein>
    <submittedName>
        <fullName evidence="1">DNA polymerase IIIc chi subunit</fullName>
    </submittedName>
</protein>
<dbReference type="Proteomes" id="UP000538666">
    <property type="component" value="Unassembled WGS sequence"/>
</dbReference>
<keyword evidence="2" id="KW-1185">Reference proteome</keyword>
<dbReference type="RefSeq" id="WP_197081932.1">
    <property type="nucleotide sequence ID" value="NZ_JACHEK010000006.1"/>
</dbReference>
<organism evidence="1 2">
    <name type="scientific">Silvibacterium bohemicum</name>
    <dbReference type="NCBI Taxonomy" id="1577686"/>
    <lineage>
        <taxon>Bacteria</taxon>
        <taxon>Pseudomonadati</taxon>
        <taxon>Acidobacteriota</taxon>
        <taxon>Terriglobia</taxon>
        <taxon>Terriglobales</taxon>
        <taxon>Acidobacteriaceae</taxon>
        <taxon>Silvibacterium</taxon>
    </lineage>
</organism>
<sequence>MHQSPVASGFAKFIAVFASHFWIDMTLAWVETNGRLAALMWRDGKPVMLATTNASAEGIDQIMWIMRPSKLAAIPVPR</sequence>
<proteinExistence type="predicted"/>
<dbReference type="EMBL" id="JACHEK010000006">
    <property type="protein sequence ID" value="MBB6145301.1"/>
    <property type="molecule type" value="Genomic_DNA"/>
</dbReference>
<evidence type="ECO:0000313" key="1">
    <source>
        <dbReference type="EMBL" id="MBB6145301.1"/>
    </source>
</evidence>
<evidence type="ECO:0000313" key="2">
    <source>
        <dbReference type="Proteomes" id="UP000538666"/>
    </source>
</evidence>
<accession>A0A841K2B1</accession>
<reference evidence="1 2" key="1">
    <citation type="submission" date="2020-08" db="EMBL/GenBank/DDBJ databases">
        <title>Genomic Encyclopedia of Type Strains, Phase IV (KMG-IV): sequencing the most valuable type-strain genomes for metagenomic binning, comparative biology and taxonomic classification.</title>
        <authorList>
            <person name="Goeker M."/>
        </authorList>
    </citation>
    <scope>NUCLEOTIDE SEQUENCE [LARGE SCALE GENOMIC DNA]</scope>
    <source>
        <strain evidence="1 2">DSM 103733</strain>
    </source>
</reference>
<gene>
    <name evidence="1" type="ORF">HNQ77_003259</name>
</gene>
<dbReference type="AlphaFoldDB" id="A0A841K2B1"/>